<dbReference type="InterPro" id="IPR057601">
    <property type="entry name" value="Oar-like_b-barrel"/>
</dbReference>
<keyword evidence="6" id="KW-0998">Cell outer membrane</keyword>
<dbReference type="GO" id="GO:0009279">
    <property type="term" value="C:cell outer membrane"/>
    <property type="evidence" value="ECO:0007669"/>
    <property type="project" value="UniProtKB-SubCell"/>
</dbReference>
<organism evidence="9 10">
    <name type="scientific">Roseivirga misakiensis</name>
    <dbReference type="NCBI Taxonomy" id="1563681"/>
    <lineage>
        <taxon>Bacteria</taxon>
        <taxon>Pseudomonadati</taxon>
        <taxon>Bacteroidota</taxon>
        <taxon>Cytophagia</taxon>
        <taxon>Cytophagales</taxon>
        <taxon>Roseivirgaceae</taxon>
        <taxon>Roseivirga</taxon>
    </lineage>
</organism>
<dbReference type="SUPFAM" id="SSF56935">
    <property type="entry name" value="Porins"/>
    <property type="match status" value="1"/>
</dbReference>
<name>A0A1E5T2J4_9BACT</name>
<dbReference type="Proteomes" id="UP000095552">
    <property type="component" value="Unassembled WGS sequence"/>
</dbReference>
<keyword evidence="4" id="KW-0812">Transmembrane</keyword>
<feature type="domain" description="TonB-dependent transporter Oar-like beta-barrel" evidence="8">
    <location>
        <begin position="238"/>
        <end position="708"/>
    </location>
</feature>
<evidence type="ECO:0000256" key="5">
    <source>
        <dbReference type="ARBA" id="ARBA00023136"/>
    </source>
</evidence>
<dbReference type="InterPro" id="IPR039426">
    <property type="entry name" value="TonB-dep_rcpt-like"/>
</dbReference>
<accession>A0A1E5T2J4</accession>
<dbReference type="GO" id="GO:0044718">
    <property type="term" value="P:siderophore transmembrane transport"/>
    <property type="evidence" value="ECO:0007669"/>
    <property type="project" value="TreeGrafter"/>
</dbReference>
<dbReference type="InterPro" id="IPR008969">
    <property type="entry name" value="CarboxyPept-like_regulatory"/>
</dbReference>
<evidence type="ECO:0000256" key="4">
    <source>
        <dbReference type="ARBA" id="ARBA00022692"/>
    </source>
</evidence>
<keyword evidence="9" id="KW-0675">Receptor</keyword>
<dbReference type="Gene3D" id="2.40.170.20">
    <property type="entry name" value="TonB-dependent receptor, beta-barrel domain"/>
    <property type="match status" value="1"/>
</dbReference>
<keyword evidence="3" id="KW-1134">Transmembrane beta strand</keyword>
<protein>
    <submittedName>
        <fullName evidence="9">TonB-dependent receptor</fullName>
    </submittedName>
</protein>
<evidence type="ECO:0000256" key="2">
    <source>
        <dbReference type="ARBA" id="ARBA00022448"/>
    </source>
</evidence>
<gene>
    <name evidence="9" type="ORF">BFP71_12945</name>
</gene>
<comment type="subcellular location">
    <subcellularLocation>
        <location evidence="1">Cell outer membrane</location>
        <topology evidence="1">Multi-pass membrane protein</topology>
    </subcellularLocation>
</comment>
<evidence type="ECO:0000259" key="8">
    <source>
        <dbReference type="Pfam" id="PF25183"/>
    </source>
</evidence>
<dbReference type="SUPFAM" id="SSF49464">
    <property type="entry name" value="Carboxypeptidase regulatory domain-like"/>
    <property type="match status" value="1"/>
</dbReference>
<keyword evidence="5" id="KW-0472">Membrane</keyword>
<dbReference type="GO" id="GO:0015344">
    <property type="term" value="F:siderophore uptake transmembrane transporter activity"/>
    <property type="evidence" value="ECO:0007669"/>
    <property type="project" value="TreeGrafter"/>
</dbReference>
<sequence>MKKNLRFLIALGALMVVVSSPILAQVTTSSFSGVVVDDQGKPLPGATVMAVHQPTGTKYGVITRTNGRYNIPNVRIGGPYKIEASFVGFDTQTKEGFMLTLGKNQAVNFDMKENTRALDDLVVTAGSSEINPDRTGAATVISNDQLIKIPTISRSAGDIYKLTPSSDGNSFGGRNDQFNNFSLDGSIFNNPFGLDAATPGGQSNAQPISLDAIEQIQVSLAPYDVTQAGFTGAAVNAVTKSGTNEFKGTAFAFYRNQDLTGSKVSGDEIFVPDLNQIQAGFSVGGPIIKDKLFFFANFELERREDLGSNFTASRPGSTGDNVSRISATDLNAVSDILRTRYGYETGPFEGYTHDTNNQKGILKLDWNINDKHTLTATYNFLDAFREQNAHPSALGRRGPDALTLQFFNSGYRINNKIHSGIVELRSLFSSKHSNKLQVGFTKFTDSRDPFSEPFPVVNILQSGLRGIIAGHEPFSINNKLDQSVFQFTDNFEIYTGDHTITIGTSFEKFQFDNSFNLGVYEPFGVTYPGGTFENGFTSVADFLAFVNAGSLDPIVDFARTTFADNNANNSWALAETNVGQLAFYVQDKWALNDRMTLTYGVRVDKPLFFDTDEKIQENIDRKGGLLDPANGIFTGSYAPSVIYYDENNEPVQFDHTELPTNKPLISPRIGFNWDVNGDQSFQLRGGSGLFTGRFPFVWLGNQVANPDFFFYTVTDPDFQFPQVWRTNIGYDRSFGDGWFVTTDLIYTKDINAMMVRNFGLRTPTGFLSGVDNRAYYLPTDKSIDPFGNVGQNAYVFTSESTGRSINWTIEVKKQFSNGIYATLGYNYLDAKDISSIEAEISGDAFERNAAVNNVNTSALSPSLYGNRHRFVATANKAFEYGGGKWKTTVSLFAEYAEGGRYSYTYAGDANGDGSVLNDLIYVPRADELFDYNFFGDAILQGIQRSAFNNFINQDPYLSSRRGQYAERNAALSPWYGRWDMRVLQDYNLPNGKTLQFSLDVLNVGNMLNSDWGVRQNPLSVQPISITVNQSTLEPTYTFVTNQRETFVDDFSLLSRWQVQLGLRYIF</sequence>
<reference evidence="9 10" key="1">
    <citation type="submission" date="2016-08" db="EMBL/GenBank/DDBJ databases">
        <title>Draft genome of Fabibacter sp. strain SK-8.</title>
        <authorList>
            <person name="Wong S.-K."/>
            <person name="Hamasaki K."/>
            <person name="Yoshizawa S."/>
        </authorList>
    </citation>
    <scope>NUCLEOTIDE SEQUENCE [LARGE SCALE GENOMIC DNA]</scope>
    <source>
        <strain evidence="9 10">SK-8</strain>
    </source>
</reference>
<evidence type="ECO:0000313" key="9">
    <source>
        <dbReference type="EMBL" id="OEK05566.1"/>
    </source>
</evidence>
<keyword evidence="7" id="KW-0732">Signal</keyword>
<dbReference type="STRING" id="1563681.BFP71_12945"/>
<evidence type="ECO:0000256" key="6">
    <source>
        <dbReference type="ARBA" id="ARBA00023237"/>
    </source>
</evidence>
<comment type="caution">
    <text evidence="9">The sequence shown here is derived from an EMBL/GenBank/DDBJ whole genome shotgun (WGS) entry which is preliminary data.</text>
</comment>
<keyword evidence="2" id="KW-0813">Transport</keyword>
<keyword evidence="10" id="KW-1185">Reference proteome</keyword>
<dbReference type="OrthoDB" id="9768147at2"/>
<feature type="signal peptide" evidence="7">
    <location>
        <begin position="1"/>
        <end position="24"/>
    </location>
</feature>
<proteinExistence type="predicted"/>
<dbReference type="PANTHER" id="PTHR30069:SF46">
    <property type="entry name" value="OAR PROTEIN"/>
    <property type="match status" value="1"/>
</dbReference>
<dbReference type="Pfam" id="PF13620">
    <property type="entry name" value="CarboxypepD_reg"/>
    <property type="match status" value="1"/>
</dbReference>
<dbReference type="Pfam" id="PF25183">
    <property type="entry name" value="OMP_b-brl_4"/>
    <property type="match status" value="1"/>
</dbReference>
<dbReference type="RefSeq" id="WP_069837068.1">
    <property type="nucleotide sequence ID" value="NZ_MDGQ01000005.1"/>
</dbReference>
<dbReference type="PANTHER" id="PTHR30069">
    <property type="entry name" value="TONB-DEPENDENT OUTER MEMBRANE RECEPTOR"/>
    <property type="match status" value="1"/>
</dbReference>
<dbReference type="Gene3D" id="2.60.40.1120">
    <property type="entry name" value="Carboxypeptidase-like, regulatory domain"/>
    <property type="match status" value="1"/>
</dbReference>
<feature type="chain" id="PRO_5009185858" evidence="7">
    <location>
        <begin position="25"/>
        <end position="1066"/>
    </location>
</feature>
<dbReference type="InterPro" id="IPR036942">
    <property type="entry name" value="Beta-barrel_TonB_sf"/>
</dbReference>
<dbReference type="AlphaFoldDB" id="A0A1E5T2J4"/>
<dbReference type="EMBL" id="MDGQ01000005">
    <property type="protein sequence ID" value="OEK05566.1"/>
    <property type="molecule type" value="Genomic_DNA"/>
</dbReference>
<evidence type="ECO:0000256" key="7">
    <source>
        <dbReference type="SAM" id="SignalP"/>
    </source>
</evidence>
<evidence type="ECO:0000313" key="10">
    <source>
        <dbReference type="Proteomes" id="UP000095552"/>
    </source>
</evidence>
<evidence type="ECO:0000256" key="3">
    <source>
        <dbReference type="ARBA" id="ARBA00022452"/>
    </source>
</evidence>
<evidence type="ECO:0000256" key="1">
    <source>
        <dbReference type="ARBA" id="ARBA00004571"/>
    </source>
</evidence>